<evidence type="ECO:0000256" key="1">
    <source>
        <dbReference type="SAM" id="Phobius"/>
    </source>
</evidence>
<comment type="caution">
    <text evidence="2">The sequence shown here is derived from an EMBL/GenBank/DDBJ whole genome shotgun (WGS) entry which is preliminary data.</text>
</comment>
<proteinExistence type="predicted"/>
<dbReference type="Proteomes" id="UP000228613">
    <property type="component" value="Unassembled WGS sequence"/>
</dbReference>
<evidence type="ECO:0000313" key="2">
    <source>
        <dbReference type="EMBL" id="PIR69102.1"/>
    </source>
</evidence>
<accession>A0A2J0JJ63</accession>
<name>A0A2J0JJ63_9BACT</name>
<organism evidence="2 3">
    <name type="scientific">Candidatus Nomurabacteria bacterium CG10_big_fil_rev_8_21_14_0_10_03_31_7</name>
    <dbReference type="NCBI Taxonomy" id="1974730"/>
    <lineage>
        <taxon>Bacteria</taxon>
        <taxon>Candidatus Nomuraibacteriota</taxon>
    </lineage>
</organism>
<dbReference type="EMBL" id="PFCP01000012">
    <property type="protein sequence ID" value="PIR69102.1"/>
    <property type="molecule type" value="Genomic_DNA"/>
</dbReference>
<reference evidence="3" key="1">
    <citation type="submission" date="2017-09" db="EMBL/GenBank/DDBJ databases">
        <title>Depth-based differentiation of microbial function through sediment-hosted aquifers and enrichment of novel symbionts in the deep terrestrial subsurface.</title>
        <authorList>
            <person name="Probst A.J."/>
            <person name="Ladd B."/>
            <person name="Jarett J.K."/>
            <person name="Geller-Mcgrath D.E."/>
            <person name="Sieber C.M.K."/>
            <person name="Emerson J.B."/>
            <person name="Anantharaman K."/>
            <person name="Thomas B.C."/>
            <person name="Malmstrom R."/>
            <person name="Stieglmeier M."/>
            <person name="Klingl A."/>
            <person name="Woyke T."/>
            <person name="Ryan C.M."/>
            <person name="Banfield J.F."/>
        </authorList>
    </citation>
    <scope>NUCLEOTIDE SEQUENCE [LARGE SCALE GENOMIC DNA]</scope>
</reference>
<gene>
    <name evidence="2" type="ORF">COU48_00355</name>
</gene>
<feature type="transmembrane region" description="Helical" evidence="1">
    <location>
        <begin position="30"/>
        <end position="50"/>
    </location>
</feature>
<dbReference type="AlphaFoldDB" id="A0A2J0JJ63"/>
<protein>
    <submittedName>
        <fullName evidence="2">Uncharacterized protein</fullName>
    </submittedName>
</protein>
<evidence type="ECO:0000313" key="3">
    <source>
        <dbReference type="Proteomes" id="UP000228613"/>
    </source>
</evidence>
<keyword evidence="1" id="KW-1133">Transmembrane helix</keyword>
<sequence>MRKENEIGLKVYSTDNKLPLSNRMDSLENLVKVGFVVLLVIVATMLLDYWSLKNDLSQERYQLLKEQINSKCI</sequence>
<keyword evidence="1" id="KW-0812">Transmembrane</keyword>
<keyword evidence="1" id="KW-0472">Membrane</keyword>